<reference evidence="1 2" key="1">
    <citation type="submission" date="2017-06" db="EMBL/GenBank/DDBJ databases">
        <authorList>
            <person name="Kim H.J."/>
            <person name="Triplett B.A."/>
        </authorList>
    </citation>
    <scope>NUCLEOTIDE SEQUENCE [LARGE SCALE GENOMIC DNA]</scope>
    <source>
        <strain evidence="1">FRACA_ARgP5</strain>
    </source>
</reference>
<dbReference type="AlphaFoldDB" id="A0A2I2KWQ1"/>
<keyword evidence="2" id="KW-1185">Reference proteome</keyword>
<protein>
    <submittedName>
        <fullName evidence="1">Uncharacterized protein</fullName>
    </submittedName>
</protein>
<organism evidence="1 2">
    <name type="scientific">Frankia canadensis</name>
    <dbReference type="NCBI Taxonomy" id="1836972"/>
    <lineage>
        <taxon>Bacteria</taxon>
        <taxon>Bacillati</taxon>
        <taxon>Actinomycetota</taxon>
        <taxon>Actinomycetes</taxon>
        <taxon>Frankiales</taxon>
        <taxon>Frankiaceae</taxon>
        <taxon>Frankia</taxon>
    </lineage>
</organism>
<evidence type="ECO:0000313" key="2">
    <source>
        <dbReference type="Proteomes" id="UP000234331"/>
    </source>
</evidence>
<evidence type="ECO:0000313" key="1">
    <source>
        <dbReference type="EMBL" id="SNQ50107.1"/>
    </source>
</evidence>
<name>A0A2I2KWQ1_9ACTN</name>
<dbReference type="EMBL" id="FZMO01000336">
    <property type="protein sequence ID" value="SNQ50107.1"/>
    <property type="molecule type" value="Genomic_DNA"/>
</dbReference>
<accession>A0A2I2KWQ1</accession>
<proteinExistence type="predicted"/>
<gene>
    <name evidence="1" type="ORF">FRACA_4000004</name>
</gene>
<sequence>MGVVDGGYPISQAIDGPRVVERLSVLGIRGPQHSFPHVQEFSGNKTSGDEQRAGRVVCNCILGTADLRIACRRTREPGAKAAGLRKENDFNSTLRCLVQERCGQRDPTIANHLPDAAKRQPQQ</sequence>
<dbReference type="Proteomes" id="UP000234331">
    <property type="component" value="Unassembled WGS sequence"/>
</dbReference>